<evidence type="ECO:0000256" key="3">
    <source>
        <dbReference type="SAM" id="SignalP"/>
    </source>
</evidence>
<name>A0AAW0ENC7_9TRYP</name>
<dbReference type="EMBL" id="JAECZO010000041">
    <property type="protein sequence ID" value="KAK7194696.1"/>
    <property type="molecule type" value="Genomic_DNA"/>
</dbReference>
<keyword evidence="2" id="KW-1133">Transmembrane helix</keyword>
<evidence type="ECO:0000256" key="2">
    <source>
        <dbReference type="SAM" id="Phobius"/>
    </source>
</evidence>
<feature type="transmembrane region" description="Helical" evidence="2">
    <location>
        <begin position="525"/>
        <end position="547"/>
    </location>
</feature>
<dbReference type="AlphaFoldDB" id="A0AAW0ENC7"/>
<accession>A0AAW0ENC7</accession>
<comment type="caution">
    <text evidence="4">The sequence shown here is derived from an EMBL/GenBank/DDBJ whole genome shotgun (WGS) entry which is preliminary data.</text>
</comment>
<dbReference type="Proteomes" id="UP001430356">
    <property type="component" value="Unassembled WGS sequence"/>
</dbReference>
<gene>
    <name evidence="4" type="ORF">NESM_000388900</name>
</gene>
<feature type="chain" id="PRO_5043339903" description="Membrane-associated protein" evidence="3">
    <location>
        <begin position="31"/>
        <end position="670"/>
    </location>
</feature>
<keyword evidence="3" id="KW-0732">Signal</keyword>
<organism evidence="4 5">
    <name type="scientific">Novymonas esmeraldas</name>
    <dbReference type="NCBI Taxonomy" id="1808958"/>
    <lineage>
        <taxon>Eukaryota</taxon>
        <taxon>Discoba</taxon>
        <taxon>Euglenozoa</taxon>
        <taxon>Kinetoplastea</taxon>
        <taxon>Metakinetoplastina</taxon>
        <taxon>Trypanosomatida</taxon>
        <taxon>Trypanosomatidae</taxon>
        <taxon>Novymonas</taxon>
    </lineage>
</organism>
<protein>
    <recommendedName>
        <fullName evidence="6">Membrane-associated protein</fullName>
    </recommendedName>
</protein>
<evidence type="ECO:0000313" key="5">
    <source>
        <dbReference type="Proteomes" id="UP001430356"/>
    </source>
</evidence>
<keyword evidence="5" id="KW-1185">Reference proteome</keyword>
<feature type="signal peptide" evidence="3">
    <location>
        <begin position="1"/>
        <end position="30"/>
    </location>
</feature>
<reference evidence="4 5" key="1">
    <citation type="journal article" date="2021" name="MBio">
        <title>A New Model Trypanosomatid, Novymonas esmeraldas: Genomic Perception of Its 'Candidatus Pandoraea novymonadis' Endosymbiont.</title>
        <authorList>
            <person name="Zakharova A."/>
            <person name="Saura A."/>
            <person name="Butenko A."/>
            <person name="Podesvova L."/>
            <person name="Warmusova S."/>
            <person name="Kostygov A.Y."/>
            <person name="Nenarokova A."/>
            <person name="Lukes J."/>
            <person name="Opperdoes F.R."/>
            <person name="Yurchenko V."/>
        </authorList>
    </citation>
    <scope>NUCLEOTIDE SEQUENCE [LARGE SCALE GENOMIC DNA]</scope>
    <source>
        <strain evidence="4 5">E262AT.01</strain>
    </source>
</reference>
<sequence>MRSSPLLSEARLLAPLLMVVLLLTASGGAATPTRESQLTCSPTETEPYGVISCAIHVRDGYQEPTMSFNPADFTVTTRTSVPAAVVTKSALVRGSDVTTVMFTLFATTGTDVLIRVYLQENNSIGGTTIVGEVRGSGVTVSVLSWPASRLGPLTCGSQSTGLALRSSTICRAALYDANDAPSVVHSADVVFSEANALGSFAFVSGTRELVVRFTAPPTTPVIVSTFTIKARLRGEDTSGGGVQTSQFPLLYPRAVALSGSSGLRCAAETQPITCSVTAADLQGPVAFNATHFRVRLERAVGAGGQGSSGAGAARWADVTGAFNITVARSPLRPYVGVVSWEPRSNDAIYEAQLRVFASPDGQTIPGASGDSSAAVAGGRTADVAGSPYAFISGMLPNGPSVTLRGCRESVIASGNTTVCYVDLSNGISADPAFFLVTTTQRKSSVSNVTYVKHDPVCRCRSMWFTYHAPTALVGRVDDFINVSVYTDVEHSLGGIAQANNAPLHLDVFPVVSGSGHDTAAAATDAILVAVGLLFYGSVLGVGAVLIVRRSRKSARIRHERALKERAMIHEMDRRHGTPTPSTAAAHLAVNAGPPPVAGTGKAGGGGTAAATTARDIRVALACGTESGATGYDSTTRLDANAGGSAAPPMTPTAVVSNVAVPQHRFHSDSD</sequence>
<evidence type="ECO:0000256" key="1">
    <source>
        <dbReference type="SAM" id="MobiDB-lite"/>
    </source>
</evidence>
<keyword evidence="2" id="KW-0812">Transmembrane</keyword>
<proteinExistence type="predicted"/>
<evidence type="ECO:0000313" key="4">
    <source>
        <dbReference type="EMBL" id="KAK7194696.1"/>
    </source>
</evidence>
<keyword evidence="2" id="KW-0472">Membrane</keyword>
<feature type="region of interest" description="Disordered" evidence="1">
    <location>
        <begin position="629"/>
        <end position="650"/>
    </location>
</feature>
<evidence type="ECO:0008006" key="6">
    <source>
        <dbReference type="Google" id="ProtNLM"/>
    </source>
</evidence>